<reference evidence="1 3" key="2">
    <citation type="submission" date="2016-10" db="EMBL/GenBank/DDBJ databases">
        <authorList>
            <person name="Varghese N."/>
            <person name="Submissions S."/>
        </authorList>
    </citation>
    <scope>NUCLEOTIDE SEQUENCE [LARGE SCALE GENOMIC DNA]</scope>
    <source>
        <strain evidence="1 3">DSM 282</strain>
    </source>
</reference>
<dbReference type="EMBL" id="FOKJ01000005">
    <property type="protein sequence ID" value="SFA84561.1"/>
    <property type="molecule type" value="Genomic_DNA"/>
</dbReference>
<evidence type="ECO:0000313" key="4">
    <source>
        <dbReference type="Proteomes" id="UP000199579"/>
    </source>
</evidence>
<reference evidence="2 4" key="1">
    <citation type="submission" date="2016-10" db="EMBL/GenBank/DDBJ databases">
        <authorList>
            <person name="de Groot N.N."/>
        </authorList>
    </citation>
    <scope>NUCLEOTIDE SEQUENCE [LARGE SCALE GENOMIC DNA]</scope>
    <source>
        <strain evidence="2 4">DSM 381</strain>
    </source>
</reference>
<organism evidence="2 4">
    <name type="scientific">Azotobacter beijerinckii</name>
    <dbReference type="NCBI Taxonomy" id="170623"/>
    <lineage>
        <taxon>Bacteria</taxon>
        <taxon>Pseudomonadati</taxon>
        <taxon>Pseudomonadota</taxon>
        <taxon>Gammaproteobacteria</taxon>
        <taxon>Pseudomonadales</taxon>
        <taxon>Pseudomonadaceae</taxon>
        <taxon>Azotobacter</taxon>
    </lineage>
</organism>
<proteinExistence type="predicted"/>
<keyword evidence="3" id="KW-1185">Reference proteome</keyword>
<evidence type="ECO:0000313" key="1">
    <source>
        <dbReference type="EMBL" id="SFA84561.1"/>
    </source>
</evidence>
<dbReference type="EMBL" id="FOSX01000007">
    <property type="protein sequence ID" value="SFK48536.1"/>
    <property type="molecule type" value="Genomic_DNA"/>
</dbReference>
<dbReference type="Proteomes" id="UP000198861">
    <property type="component" value="Unassembled WGS sequence"/>
</dbReference>
<evidence type="ECO:0000313" key="2">
    <source>
        <dbReference type="EMBL" id="SFK48536.1"/>
    </source>
</evidence>
<dbReference type="Proteomes" id="UP000199579">
    <property type="component" value="Unassembled WGS sequence"/>
</dbReference>
<gene>
    <name evidence="1" type="ORF">SAMN04244571_00541</name>
    <name evidence="2" type="ORF">SAMN04244574_00793</name>
</gene>
<accession>A0A1I3ZY22</accession>
<sequence length="43" mass="4632">MHPRVLEVIRPAGRDLFDRAGAGPFHAAGGARLPIRKRVGALE</sequence>
<evidence type="ECO:0000313" key="3">
    <source>
        <dbReference type="Proteomes" id="UP000198861"/>
    </source>
</evidence>
<name>A0A1I3ZY22_9GAMM</name>
<dbReference type="RefSeq" id="WP_280141321.1">
    <property type="nucleotide sequence ID" value="NZ_FOKJ01000005.1"/>
</dbReference>
<protein>
    <submittedName>
        <fullName evidence="2">Uncharacterized protein</fullName>
    </submittedName>
</protein>
<dbReference type="AlphaFoldDB" id="A0A1I3ZY22"/>